<dbReference type="EMBL" id="JAKJXP020000064">
    <property type="protein sequence ID" value="KAK7750465.1"/>
    <property type="molecule type" value="Genomic_DNA"/>
</dbReference>
<evidence type="ECO:0000256" key="1">
    <source>
        <dbReference type="SAM" id="MobiDB-lite"/>
    </source>
</evidence>
<evidence type="ECO:0000313" key="3">
    <source>
        <dbReference type="Proteomes" id="UP001320420"/>
    </source>
</evidence>
<accession>A0AAN9ULL4</accession>
<protein>
    <submittedName>
        <fullName evidence="2">Uncharacterized protein</fullName>
    </submittedName>
</protein>
<evidence type="ECO:0000313" key="2">
    <source>
        <dbReference type="EMBL" id="KAK7750465.1"/>
    </source>
</evidence>
<dbReference type="Proteomes" id="UP001320420">
    <property type="component" value="Unassembled WGS sequence"/>
</dbReference>
<proteinExistence type="predicted"/>
<sequence>MSGRRGRPRTRHLTAPEPGPKLATNLPARQTRRNTKRTEAPIEEMPAKRATRSAGVIDDAATRAGPSPIAQRGTRRQRRRSLESIATGDFNPEDEVLDSESKEVAGEEESDVESELEPDEAVAEKEPEGKPPSATRSL</sequence>
<organism evidence="2 3">
    <name type="scientific">Diatrype stigma</name>
    <dbReference type="NCBI Taxonomy" id="117547"/>
    <lineage>
        <taxon>Eukaryota</taxon>
        <taxon>Fungi</taxon>
        <taxon>Dikarya</taxon>
        <taxon>Ascomycota</taxon>
        <taxon>Pezizomycotina</taxon>
        <taxon>Sordariomycetes</taxon>
        <taxon>Xylariomycetidae</taxon>
        <taxon>Xylariales</taxon>
        <taxon>Diatrypaceae</taxon>
        <taxon>Diatrype</taxon>
    </lineage>
</organism>
<keyword evidence="3" id="KW-1185">Reference proteome</keyword>
<name>A0AAN9ULL4_9PEZI</name>
<comment type="caution">
    <text evidence="2">The sequence shown here is derived from an EMBL/GenBank/DDBJ whole genome shotgun (WGS) entry which is preliminary data.</text>
</comment>
<gene>
    <name evidence="2" type="ORF">SLS62_007655</name>
</gene>
<feature type="region of interest" description="Disordered" evidence="1">
    <location>
        <begin position="1"/>
        <end position="138"/>
    </location>
</feature>
<reference evidence="2 3" key="1">
    <citation type="submission" date="2024-02" db="EMBL/GenBank/DDBJ databases">
        <title>De novo assembly and annotation of 12 fungi associated with fruit tree decline syndrome in Ontario, Canada.</title>
        <authorList>
            <person name="Sulman M."/>
            <person name="Ellouze W."/>
            <person name="Ilyukhin E."/>
        </authorList>
    </citation>
    <scope>NUCLEOTIDE SEQUENCE [LARGE SCALE GENOMIC DNA]</scope>
    <source>
        <strain evidence="2 3">M11/M66-122</strain>
    </source>
</reference>
<feature type="compositionally biased region" description="Acidic residues" evidence="1">
    <location>
        <begin position="106"/>
        <end position="121"/>
    </location>
</feature>
<dbReference type="AlphaFoldDB" id="A0AAN9ULL4"/>
<feature type="compositionally biased region" description="Basic residues" evidence="1">
    <location>
        <begin position="1"/>
        <end position="12"/>
    </location>
</feature>